<evidence type="ECO:0008006" key="4">
    <source>
        <dbReference type="Google" id="ProtNLM"/>
    </source>
</evidence>
<dbReference type="Proteomes" id="UP001172101">
    <property type="component" value="Unassembled WGS sequence"/>
</dbReference>
<dbReference type="PANTHER" id="PTHR34598">
    <property type="entry name" value="BLL6449 PROTEIN"/>
    <property type="match status" value="1"/>
</dbReference>
<dbReference type="RefSeq" id="XP_060293652.1">
    <property type="nucleotide sequence ID" value="XM_060438331.1"/>
</dbReference>
<dbReference type="PANTHER" id="PTHR34598:SF3">
    <property type="entry name" value="OXIDOREDUCTASE AN1597"/>
    <property type="match status" value="1"/>
</dbReference>
<dbReference type="InterPro" id="IPR044053">
    <property type="entry name" value="AsaB-like"/>
</dbReference>
<organism evidence="2 3">
    <name type="scientific">Lasiosphaeria miniovina</name>
    <dbReference type="NCBI Taxonomy" id="1954250"/>
    <lineage>
        <taxon>Eukaryota</taxon>
        <taxon>Fungi</taxon>
        <taxon>Dikarya</taxon>
        <taxon>Ascomycota</taxon>
        <taxon>Pezizomycotina</taxon>
        <taxon>Sordariomycetes</taxon>
        <taxon>Sordariomycetidae</taxon>
        <taxon>Sordariales</taxon>
        <taxon>Lasiosphaeriaceae</taxon>
        <taxon>Lasiosphaeria</taxon>
    </lineage>
</organism>
<gene>
    <name evidence="2" type="ORF">B0T26DRAFT_652060</name>
</gene>
<feature type="non-terminal residue" evidence="2">
    <location>
        <position position="1"/>
    </location>
</feature>
<name>A0AA40A6S0_9PEZI</name>
<evidence type="ECO:0000256" key="1">
    <source>
        <dbReference type="ARBA" id="ARBA00023604"/>
    </source>
</evidence>
<keyword evidence="3" id="KW-1185">Reference proteome</keyword>
<comment type="caution">
    <text evidence="2">The sequence shown here is derived from an EMBL/GenBank/DDBJ whole genome shotgun (WGS) entry which is preliminary data.</text>
</comment>
<dbReference type="AlphaFoldDB" id="A0AA40A6S0"/>
<dbReference type="GeneID" id="85321601"/>
<accession>A0AA40A6S0</accession>
<proteinExistence type="inferred from homology"/>
<protein>
    <recommendedName>
        <fullName evidence="4">Methyltransferase</fullName>
    </recommendedName>
</protein>
<sequence>QTPRSVVHRIRLQLRGDAPFLLKGRVRIINAWRPLRHTVQEWPLALCESSLMSQQDLVECDHARRRFKGCAFYAYYNPDHKWHYLSRQKPEEVMFLKIFDSDPLVRATNCPHTSFQHLDSPKDCPPRESIEVRALIFNYPTDK</sequence>
<comment type="similarity">
    <text evidence="1">Belongs to the asaB hydroxylase/desaturase family.</text>
</comment>
<evidence type="ECO:0000313" key="2">
    <source>
        <dbReference type="EMBL" id="KAK0710348.1"/>
    </source>
</evidence>
<reference evidence="2" key="1">
    <citation type="submission" date="2023-06" db="EMBL/GenBank/DDBJ databases">
        <title>Genome-scale phylogeny and comparative genomics of the fungal order Sordariales.</title>
        <authorList>
            <consortium name="Lawrence Berkeley National Laboratory"/>
            <person name="Hensen N."/>
            <person name="Bonometti L."/>
            <person name="Westerberg I."/>
            <person name="Brannstrom I.O."/>
            <person name="Guillou S."/>
            <person name="Cros-Aarteil S."/>
            <person name="Calhoun S."/>
            <person name="Haridas S."/>
            <person name="Kuo A."/>
            <person name="Mondo S."/>
            <person name="Pangilinan J."/>
            <person name="Riley R."/>
            <person name="LaButti K."/>
            <person name="Andreopoulos B."/>
            <person name="Lipzen A."/>
            <person name="Chen C."/>
            <person name="Yanf M."/>
            <person name="Daum C."/>
            <person name="Ng V."/>
            <person name="Clum A."/>
            <person name="Steindorff A."/>
            <person name="Ohm R."/>
            <person name="Martin F."/>
            <person name="Silar P."/>
            <person name="Natvig D."/>
            <person name="Lalanne C."/>
            <person name="Gautier V."/>
            <person name="Ament-velasquez S.L."/>
            <person name="Kruys A."/>
            <person name="Hutchinson M.I."/>
            <person name="Powell A.J."/>
            <person name="Barry K."/>
            <person name="Miller A.N."/>
            <person name="Grigoriev I.V."/>
            <person name="Debuchy R."/>
            <person name="Gladieux P."/>
            <person name="Thoren M.H."/>
            <person name="Johannesson H."/>
        </authorList>
    </citation>
    <scope>NUCLEOTIDE SEQUENCE</scope>
    <source>
        <strain evidence="2">SMH2392-1A</strain>
    </source>
</reference>
<evidence type="ECO:0000313" key="3">
    <source>
        <dbReference type="Proteomes" id="UP001172101"/>
    </source>
</evidence>
<dbReference type="GO" id="GO:0016491">
    <property type="term" value="F:oxidoreductase activity"/>
    <property type="evidence" value="ECO:0007669"/>
    <property type="project" value="InterPro"/>
</dbReference>
<dbReference type="EMBL" id="JAUIRO010000006">
    <property type="protein sequence ID" value="KAK0710348.1"/>
    <property type="molecule type" value="Genomic_DNA"/>
</dbReference>
<dbReference type="NCBIfam" id="NF041278">
    <property type="entry name" value="CmcJ_NvfI_EfuI"/>
    <property type="match status" value="1"/>
</dbReference>